<dbReference type="CDD" id="cd05233">
    <property type="entry name" value="SDR_c"/>
    <property type="match status" value="1"/>
</dbReference>
<dbReference type="AlphaFoldDB" id="A0A9X1Y8L4"/>
<proteinExistence type="inferred from homology"/>
<comment type="caution">
    <text evidence="4">The sequence shown here is derived from an EMBL/GenBank/DDBJ whole genome shotgun (WGS) entry which is preliminary data.</text>
</comment>
<organism evidence="4 5">
    <name type="scientific">Roseomonas acroporae</name>
    <dbReference type="NCBI Taxonomy" id="2937791"/>
    <lineage>
        <taxon>Bacteria</taxon>
        <taxon>Pseudomonadati</taxon>
        <taxon>Pseudomonadota</taxon>
        <taxon>Alphaproteobacteria</taxon>
        <taxon>Acetobacterales</taxon>
        <taxon>Roseomonadaceae</taxon>
        <taxon>Roseomonas</taxon>
    </lineage>
</organism>
<dbReference type="SMART" id="SM00822">
    <property type="entry name" value="PKS_KR"/>
    <property type="match status" value="1"/>
</dbReference>
<dbReference type="Pfam" id="PF13561">
    <property type="entry name" value="adh_short_C2"/>
    <property type="match status" value="1"/>
</dbReference>
<name>A0A9X1Y8L4_9PROT</name>
<dbReference type="InterPro" id="IPR006311">
    <property type="entry name" value="TAT_signal"/>
</dbReference>
<evidence type="ECO:0000259" key="3">
    <source>
        <dbReference type="SMART" id="SM00822"/>
    </source>
</evidence>
<reference evidence="4" key="1">
    <citation type="submission" date="2022-04" db="EMBL/GenBank/DDBJ databases">
        <title>Roseomonas acroporae sp. nov., isolated from coral Acropora digitifera.</title>
        <authorList>
            <person name="Sun H."/>
        </authorList>
    </citation>
    <scope>NUCLEOTIDE SEQUENCE</scope>
    <source>
        <strain evidence="4">NAR14</strain>
    </source>
</reference>
<evidence type="ECO:0000256" key="1">
    <source>
        <dbReference type="ARBA" id="ARBA00006484"/>
    </source>
</evidence>
<evidence type="ECO:0000313" key="5">
    <source>
        <dbReference type="Proteomes" id="UP001139516"/>
    </source>
</evidence>
<keyword evidence="5" id="KW-1185">Reference proteome</keyword>
<sequence>MEEQGMARRRILVTGGSSGIGAATCRALTAAGAAPGVALVVHGRRNRAGAESVAAAARAAGAEATVLLADLAEPAAPARLVAEATEALGGLDAVVSVAGFADRTPVGALADEGFARSLDAVAWAFLRLARAAHAPLLASAEAGRSPRLVAVSSFVAHVFGVGIQTFPATAAAKAGVEALVKALAIEWAPGITVNAVAPGYTRKDPGAHAALDPKAWEAVLARIPLRRLGTPDDVAAAIAFLLSPGAGYVTGQVIHVDGGITT</sequence>
<dbReference type="InterPro" id="IPR057326">
    <property type="entry name" value="KR_dom"/>
</dbReference>
<protein>
    <submittedName>
        <fullName evidence="4">SDR family oxidoreductase</fullName>
    </submittedName>
</protein>
<feature type="domain" description="Ketoreductase" evidence="3">
    <location>
        <begin position="9"/>
        <end position="219"/>
    </location>
</feature>
<dbReference type="PROSITE" id="PS51318">
    <property type="entry name" value="TAT"/>
    <property type="match status" value="1"/>
</dbReference>
<evidence type="ECO:0000313" key="4">
    <source>
        <dbReference type="EMBL" id="MCK8785080.1"/>
    </source>
</evidence>
<dbReference type="PANTHER" id="PTHR43639">
    <property type="entry name" value="OXIDOREDUCTASE, SHORT-CHAIN DEHYDROGENASE/REDUCTASE FAMILY (AFU_ORTHOLOGUE AFUA_5G02870)"/>
    <property type="match status" value="1"/>
</dbReference>
<dbReference type="GO" id="GO:0016491">
    <property type="term" value="F:oxidoreductase activity"/>
    <property type="evidence" value="ECO:0007669"/>
    <property type="project" value="UniProtKB-KW"/>
</dbReference>
<gene>
    <name evidence="4" type="ORF">M0638_11865</name>
</gene>
<dbReference type="Gene3D" id="3.40.50.720">
    <property type="entry name" value="NAD(P)-binding Rossmann-like Domain"/>
    <property type="match status" value="1"/>
</dbReference>
<accession>A0A9X1Y8L4</accession>
<dbReference type="PANTHER" id="PTHR43639:SF1">
    <property type="entry name" value="SHORT-CHAIN DEHYDROGENASE_REDUCTASE FAMILY PROTEIN"/>
    <property type="match status" value="1"/>
</dbReference>
<comment type="similarity">
    <text evidence="1">Belongs to the short-chain dehydrogenases/reductases (SDR) family.</text>
</comment>
<dbReference type="SUPFAM" id="SSF51735">
    <property type="entry name" value="NAD(P)-binding Rossmann-fold domains"/>
    <property type="match status" value="1"/>
</dbReference>
<dbReference type="EMBL" id="JALPRX010000049">
    <property type="protein sequence ID" value="MCK8785080.1"/>
    <property type="molecule type" value="Genomic_DNA"/>
</dbReference>
<dbReference type="RefSeq" id="WP_248667201.1">
    <property type="nucleotide sequence ID" value="NZ_JALPRX010000049.1"/>
</dbReference>
<dbReference type="PRINTS" id="PR00081">
    <property type="entry name" value="GDHRDH"/>
</dbReference>
<dbReference type="Proteomes" id="UP001139516">
    <property type="component" value="Unassembled WGS sequence"/>
</dbReference>
<dbReference type="InterPro" id="IPR036291">
    <property type="entry name" value="NAD(P)-bd_dom_sf"/>
</dbReference>
<dbReference type="InterPro" id="IPR002347">
    <property type="entry name" value="SDR_fam"/>
</dbReference>
<keyword evidence="2" id="KW-0560">Oxidoreductase</keyword>
<evidence type="ECO:0000256" key="2">
    <source>
        <dbReference type="ARBA" id="ARBA00023002"/>
    </source>
</evidence>